<dbReference type="AlphaFoldDB" id="A0A561WK12"/>
<dbReference type="OrthoDB" id="3178062at2"/>
<dbReference type="Pfam" id="PF13561">
    <property type="entry name" value="adh_short_C2"/>
    <property type="match status" value="1"/>
</dbReference>
<dbReference type="PRINTS" id="PR00081">
    <property type="entry name" value="GDHRDH"/>
</dbReference>
<dbReference type="InterPro" id="IPR002347">
    <property type="entry name" value="SDR_fam"/>
</dbReference>
<dbReference type="PANTHER" id="PTHR42879:SF6">
    <property type="entry name" value="NADPH-DEPENDENT REDUCTASE BACG"/>
    <property type="match status" value="1"/>
</dbReference>
<dbReference type="Proteomes" id="UP000320239">
    <property type="component" value="Unassembled WGS sequence"/>
</dbReference>
<dbReference type="SUPFAM" id="SSF51735">
    <property type="entry name" value="NAD(P)-binding Rossmann-fold domains"/>
    <property type="match status" value="1"/>
</dbReference>
<organism evidence="2 3">
    <name type="scientific">Actinoplanes teichomyceticus</name>
    <dbReference type="NCBI Taxonomy" id="1867"/>
    <lineage>
        <taxon>Bacteria</taxon>
        <taxon>Bacillati</taxon>
        <taxon>Actinomycetota</taxon>
        <taxon>Actinomycetes</taxon>
        <taxon>Micromonosporales</taxon>
        <taxon>Micromonosporaceae</taxon>
        <taxon>Actinoplanes</taxon>
    </lineage>
</organism>
<evidence type="ECO:0000256" key="1">
    <source>
        <dbReference type="ARBA" id="ARBA00006484"/>
    </source>
</evidence>
<reference evidence="2 3" key="1">
    <citation type="submission" date="2019-06" db="EMBL/GenBank/DDBJ databases">
        <title>Sequencing the genomes of 1000 actinobacteria strains.</title>
        <authorList>
            <person name="Klenk H.-P."/>
        </authorList>
    </citation>
    <scope>NUCLEOTIDE SEQUENCE [LARGE SCALE GENOMIC DNA]</scope>
    <source>
        <strain evidence="2 3">DSM 43866</strain>
    </source>
</reference>
<gene>
    <name evidence="2" type="ORF">FHX34_102758</name>
</gene>
<name>A0A561WK12_ACTTI</name>
<keyword evidence="3" id="KW-1185">Reference proteome</keyword>
<sequence>MSDADVYGLAGKRSLVLCGTAGIGYGVARCLARYGSTVTVTGRDAGRAATVAAGLPGRGHSGFACDMREAATVGERVAGTGPYDVVLLNTPGAAAGTVDTLSPAALREAVDLMLVSMAGAVDAVLPGMRKNGWGRLVAITSSALITPISGLAASSVARAAVQVYLKLLAETLGPEGITVNHVLPGKIDTDRLRTVDAATATRTGTDVAAVRAATVRAIPAGRYGTPDDVGELVAFLASERAAYLTGAGIPCDGGFIRSV</sequence>
<dbReference type="Gene3D" id="3.40.50.720">
    <property type="entry name" value="NAD(P)-binding Rossmann-like Domain"/>
    <property type="match status" value="1"/>
</dbReference>
<evidence type="ECO:0000313" key="3">
    <source>
        <dbReference type="Proteomes" id="UP000320239"/>
    </source>
</evidence>
<evidence type="ECO:0000313" key="2">
    <source>
        <dbReference type="EMBL" id="TWG24205.1"/>
    </source>
</evidence>
<accession>A0A561WK12</accession>
<protein>
    <submittedName>
        <fullName evidence="2">3-oxoacyl-[acyl-carrier protein] reductase</fullName>
    </submittedName>
</protein>
<dbReference type="PANTHER" id="PTHR42879">
    <property type="entry name" value="3-OXOACYL-(ACYL-CARRIER-PROTEIN) REDUCTASE"/>
    <property type="match status" value="1"/>
</dbReference>
<dbReference type="InterPro" id="IPR050259">
    <property type="entry name" value="SDR"/>
</dbReference>
<dbReference type="RefSeq" id="WP_122977361.1">
    <property type="nucleotide sequence ID" value="NZ_BOMX01000077.1"/>
</dbReference>
<comment type="caution">
    <text evidence="2">The sequence shown here is derived from an EMBL/GenBank/DDBJ whole genome shotgun (WGS) entry which is preliminary data.</text>
</comment>
<proteinExistence type="inferred from homology"/>
<comment type="similarity">
    <text evidence="1">Belongs to the short-chain dehydrogenases/reductases (SDR) family.</text>
</comment>
<dbReference type="InterPro" id="IPR036291">
    <property type="entry name" value="NAD(P)-bd_dom_sf"/>
</dbReference>
<dbReference type="EMBL" id="VIWY01000002">
    <property type="protein sequence ID" value="TWG24205.1"/>
    <property type="molecule type" value="Genomic_DNA"/>
</dbReference>